<dbReference type="SUPFAM" id="SSF52317">
    <property type="entry name" value="Class I glutamine amidotransferase-like"/>
    <property type="match status" value="1"/>
</dbReference>
<dbReference type="EC" id="3.5.1.94" evidence="5"/>
<dbReference type="FunFam" id="3.40.50.880:FF:000030">
    <property type="entry name" value="Gamma-glutamyl-gamma-aminobutyrate hydrolase PuuD"/>
    <property type="match status" value="1"/>
</dbReference>
<evidence type="ECO:0000313" key="7">
    <source>
        <dbReference type="Proteomes" id="UP000274350"/>
    </source>
</evidence>
<keyword evidence="6" id="KW-0378">Hydrolase</keyword>
<evidence type="ECO:0000256" key="5">
    <source>
        <dbReference type="ARBA" id="ARBA00066788"/>
    </source>
</evidence>
<protein>
    <recommendedName>
        <fullName evidence="5">gamma-glutamyl-gamma-aminobutyrate hydrolase</fullName>
        <ecNumber evidence="5">3.5.1.94</ecNumber>
    </recommendedName>
</protein>
<dbReference type="InterPro" id="IPR029062">
    <property type="entry name" value="Class_I_gatase-like"/>
</dbReference>
<sequence>MLNPTTPIVIVPACTAQIGSHRFHVAQMKYVDAVVQGATCLPLILPALGTRTDLAKALDTADGLMLTGAYSNVHPSHYGQEVHNPALPQDAARDATTLPLIRAAIERGMPVFAVCRGFQEVNVALGGSLHQAVQEVAGKFDHREDKSLAQELQYAPAHAISLTPDGQLAQILEGKLHIQVNSLHGQGIDQLAAGLDVEARADDGLIEAYSFGKPGCFALAVQWHPEWNLMNNPDSIKIFKAFGQACRDYQTKRGRPS</sequence>
<name>A0A6M4A9I7_9BURK</name>
<reference evidence="6 7" key="1">
    <citation type="journal article" date="2019" name="Int. J. Syst. Evol. Microbiol.">
        <title>Undibacterium piscinae sp. nov., isolated from Korean shiner intestine.</title>
        <authorList>
            <person name="Lee S.Y."/>
            <person name="Kang W."/>
            <person name="Kim P.S."/>
            <person name="Kim H.S."/>
            <person name="Sung H."/>
            <person name="Shin N.R."/>
            <person name="Whon T.W."/>
            <person name="Yun J.H."/>
            <person name="Lee J.Y."/>
            <person name="Lee J.Y."/>
            <person name="Jung M.J."/>
            <person name="Jeong Y.S."/>
            <person name="Tak E.J."/>
            <person name="Han J.E."/>
            <person name="Hyun D.W."/>
            <person name="Kang M.S."/>
            <person name="Lee K.E."/>
            <person name="Lee B.H."/>
            <person name="Bae J.W."/>
        </authorList>
    </citation>
    <scope>NUCLEOTIDE SEQUENCE [LARGE SCALE GENOMIC DNA]</scope>
    <source>
        <strain evidence="6 7">S11R28</strain>
    </source>
</reference>
<keyword evidence="7" id="KW-1185">Reference proteome</keyword>
<dbReference type="InterPro" id="IPR044668">
    <property type="entry name" value="PuuD-like"/>
</dbReference>
<dbReference type="AlphaFoldDB" id="A0A6M4A9I7"/>
<evidence type="ECO:0000256" key="1">
    <source>
        <dbReference type="ARBA" id="ARBA00011083"/>
    </source>
</evidence>
<organism evidence="6 7">
    <name type="scientific">Undibacterium piscinae</name>
    <dbReference type="NCBI Taxonomy" id="2495591"/>
    <lineage>
        <taxon>Bacteria</taxon>
        <taxon>Pseudomonadati</taxon>
        <taxon>Pseudomonadota</taxon>
        <taxon>Betaproteobacteria</taxon>
        <taxon>Burkholderiales</taxon>
        <taxon>Oxalobacteraceae</taxon>
        <taxon>Undibacterium</taxon>
    </lineage>
</organism>
<dbReference type="GO" id="GO:0033969">
    <property type="term" value="F:gamma-glutamyl-gamma-aminobutyrate hydrolase activity"/>
    <property type="evidence" value="ECO:0007669"/>
    <property type="project" value="UniProtKB-EC"/>
</dbReference>
<dbReference type="PANTHER" id="PTHR43235:SF1">
    <property type="entry name" value="GLUTAMINE AMIDOTRANSFERASE PB2B2.05-RELATED"/>
    <property type="match status" value="1"/>
</dbReference>
<dbReference type="InterPro" id="IPR011697">
    <property type="entry name" value="Peptidase_C26"/>
</dbReference>
<evidence type="ECO:0000256" key="2">
    <source>
        <dbReference type="ARBA" id="ARBA00052718"/>
    </source>
</evidence>
<evidence type="ECO:0000256" key="3">
    <source>
        <dbReference type="ARBA" id="ARBA00055068"/>
    </source>
</evidence>
<accession>A0A6M4A9I7</accession>
<evidence type="ECO:0000313" key="6">
    <source>
        <dbReference type="EMBL" id="QJQ07568.1"/>
    </source>
</evidence>
<dbReference type="PROSITE" id="PS51273">
    <property type="entry name" value="GATASE_TYPE_1"/>
    <property type="match status" value="1"/>
</dbReference>
<dbReference type="OrthoDB" id="9813383at2"/>
<gene>
    <name evidence="6" type="ORF">EJG51_002370</name>
</gene>
<dbReference type="Proteomes" id="UP000274350">
    <property type="component" value="Chromosome"/>
</dbReference>
<dbReference type="Gene3D" id="3.40.50.880">
    <property type="match status" value="1"/>
</dbReference>
<dbReference type="GO" id="GO:0005829">
    <property type="term" value="C:cytosol"/>
    <property type="evidence" value="ECO:0007669"/>
    <property type="project" value="TreeGrafter"/>
</dbReference>
<dbReference type="CDD" id="cd01745">
    <property type="entry name" value="GATase1_2"/>
    <property type="match status" value="1"/>
</dbReference>
<dbReference type="PANTHER" id="PTHR43235">
    <property type="entry name" value="GLUTAMINE AMIDOTRANSFERASE PB2B2.05-RELATED"/>
    <property type="match status" value="1"/>
</dbReference>
<dbReference type="Pfam" id="PF07722">
    <property type="entry name" value="Peptidase_C26"/>
    <property type="match status" value="1"/>
</dbReference>
<comment type="pathway">
    <text evidence="4">Amine and polyamine degradation; putrescine degradation; 4-aminobutanoate from putrescine: step 4/4.</text>
</comment>
<dbReference type="KEGG" id="upi:EJG51_002370"/>
<dbReference type="EMBL" id="CP051152">
    <property type="protein sequence ID" value="QJQ07568.1"/>
    <property type="molecule type" value="Genomic_DNA"/>
</dbReference>
<comment type="similarity">
    <text evidence="1">Belongs to the peptidase C26 family.</text>
</comment>
<proteinExistence type="inferred from homology"/>
<comment type="function">
    <text evidence="3">Involved in the breakdown of putrescine via hydrolysis of the gamma-glutamyl linkage of gamma-glutamyl-gamma-aminobutyrate.</text>
</comment>
<dbReference type="GO" id="GO:0006598">
    <property type="term" value="P:polyamine catabolic process"/>
    <property type="evidence" value="ECO:0007669"/>
    <property type="project" value="TreeGrafter"/>
</dbReference>
<comment type="catalytic activity">
    <reaction evidence="2">
        <text>4-(gamma-L-glutamylamino)butanoate + H2O = 4-aminobutanoate + L-glutamate</text>
        <dbReference type="Rhea" id="RHEA:19737"/>
        <dbReference type="ChEBI" id="CHEBI:15377"/>
        <dbReference type="ChEBI" id="CHEBI:29985"/>
        <dbReference type="ChEBI" id="CHEBI:58800"/>
        <dbReference type="ChEBI" id="CHEBI:59888"/>
        <dbReference type="EC" id="3.5.1.94"/>
    </reaction>
</comment>
<evidence type="ECO:0000256" key="4">
    <source>
        <dbReference type="ARBA" id="ARBA00060634"/>
    </source>
</evidence>